<dbReference type="Pfam" id="PF04542">
    <property type="entry name" value="Sigma70_r2"/>
    <property type="match status" value="1"/>
</dbReference>
<keyword evidence="4" id="KW-0804">Transcription</keyword>
<dbReference type="SUPFAM" id="SSF88946">
    <property type="entry name" value="Sigma2 domain of RNA polymerase sigma factors"/>
    <property type="match status" value="1"/>
</dbReference>
<proteinExistence type="predicted"/>
<evidence type="ECO:0000256" key="4">
    <source>
        <dbReference type="ARBA" id="ARBA00023163"/>
    </source>
</evidence>
<dbReference type="InterPro" id="IPR016371">
    <property type="entry name" value="RNA_pol_sigma-H_factor"/>
</dbReference>
<dbReference type="GO" id="GO:0006352">
    <property type="term" value="P:DNA-templated transcription initiation"/>
    <property type="evidence" value="ECO:0007669"/>
    <property type="project" value="InterPro"/>
</dbReference>
<keyword evidence="3" id="KW-0238">DNA-binding</keyword>
<sequence>MEDIILRAKQGDERAIEQIACDYKGLIRSVTNKFFLVGGEKEDLWQEGMLGLYFAIINFDENKGSFPAFVKLCVTRQIMRAVTASQSAKNKPLSDSVDISLAENVADERSPLEEALEREFITRLTKAVEEQLSPIERQTAMLYAEGYSYEDISKILNKSYKAVDGALQRARKKLTAFKEQE</sequence>
<feature type="domain" description="RNA polymerase sigma factor 70 region 4 type 2" evidence="6">
    <location>
        <begin position="130"/>
        <end position="174"/>
    </location>
</feature>
<dbReference type="AlphaFoldDB" id="A0A9D1MWU1"/>
<dbReference type="PANTHER" id="PTHR30385">
    <property type="entry name" value="SIGMA FACTOR F FLAGELLAR"/>
    <property type="match status" value="1"/>
</dbReference>
<dbReference type="PANTHER" id="PTHR30385:SF1">
    <property type="entry name" value="RNA POLYMERASE SIGMA-H FACTOR"/>
    <property type="match status" value="1"/>
</dbReference>
<comment type="caution">
    <text evidence="7">The sequence shown here is derived from an EMBL/GenBank/DDBJ whole genome shotgun (WGS) entry which is preliminary data.</text>
</comment>
<evidence type="ECO:0000259" key="5">
    <source>
        <dbReference type="Pfam" id="PF04542"/>
    </source>
</evidence>
<evidence type="ECO:0000313" key="8">
    <source>
        <dbReference type="Proteomes" id="UP000886852"/>
    </source>
</evidence>
<dbReference type="InterPro" id="IPR007627">
    <property type="entry name" value="RNA_pol_sigma70_r2"/>
</dbReference>
<dbReference type="Proteomes" id="UP000886852">
    <property type="component" value="Unassembled WGS sequence"/>
</dbReference>
<protein>
    <submittedName>
        <fullName evidence="7">Sigma-70 family RNA polymerase sigma factor</fullName>
    </submittedName>
</protein>
<dbReference type="Gene3D" id="1.20.120.1810">
    <property type="match status" value="1"/>
</dbReference>
<evidence type="ECO:0000313" key="7">
    <source>
        <dbReference type="EMBL" id="HIU90664.1"/>
    </source>
</evidence>
<accession>A0A9D1MWU1</accession>
<dbReference type="SUPFAM" id="SSF88659">
    <property type="entry name" value="Sigma3 and sigma4 domains of RNA polymerase sigma factors"/>
    <property type="match status" value="1"/>
</dbReference>
<dbReference type="InterPro" id="IPR013324">
    <property type="entry name" value="RNA_pol_sigma_r3/r4-like"/>
</dbReference>
<dbReference type="InterPro" id="IPR013325">
    <property type="entry name" value="RNA_pol_sigma_r2"/>
</dbReference>
<name>A0A9D1MWU1_9BACT</name>
<organism evidence="7 8">
    <name type="scientific">Candidatus Fimimonas merdipullorum</name>
    <dbReference type="NCBI Taxonomy" id="2840822"/>
    <lineage>
        <taxon>Bacteria</taxon>
        <taxon>Pseudomonadati</taxon>
        <taxon>Myxococcota</taxon>
        <taxon>Myxococcia</taxon>
        <taxon>Myxococcales</taxon>
        <taxon>Cystobacterineae</taxon>
        <taxon>Myxococcaceae</taxon>
        <taxon>Myxococcaceae incertae sedis</taxon>
        <taxon>Candidatus Fimimonas</taxon>
    </lineage>
</organism>
<evidence type="ECO:0000259" key="6">
    <source>
        <dbReference type="Pfam" id="PF08281"/>
    </source>
</evidence>
<dbReference type="Gene3D" id="1.10.10.10">
    <property type="entry name" value="Winged helix-like DNA-binding domain superfamily/Winged helix DNA-binding domain"/>
    <property type="match status" value="1"/>
</dbReference>
<dbReference type="InterPro" id="IPR036388">
    <property type="entry name" value="WH-like_DNA-bd_sf"/>
</dbReference>
<dbReference type="InterPro" id="IPR014284">
    <property type="entry name" value="RNA_pol_sigma-70_dom"/>
</dbReference>
<dbReference type="EMBL" id="DVOC01000025">
    <property type="protein sequence ID" value="HIU90664.1"/>
    <property type="molecule type" value="Genomic_DNA"/>
</dbReference>
<dbReference type="GO" id="GO:0003677">
    <property type="term" value="F:DNA binding"/>
    <property type="evidence" value="ECO:0007669"/>
    <property type="project" value="UniProtKB-KW"/>
</dbReference>
<reference evidence="7" key="2">
    <citation type="journal article" date="2021" name="PeerJ">
        <title>Extensive microbial diversity within the chicken gut microbiome revealed by metagenomics and culture.</title>
        <authorList>
            <person name="Gilroy R."/>
            <person name="Ravi A."/>
            <person name="Getino M."/>
            <person name="Pursley I."/>
            <person name="Horton D.L."/>
            <person name="Alikhan N.F."/>
            <person name="Baker D."/>
            <person name="Gharbi K."/>
            <person name="Hall N."/>
            <person name="Watson M."/>
            <person name="Adriaenssens E.M."/>
            <person name="Foster-Nyarko E."/>
            <person name="Jarju S."/>
            <person name="Secka A."/>
            <person name="Antonio M."/>
            <person name="Oren A."/>
            <person name="Chaudhuri R.R."/>
            <person name="La Ragione R."/>
            <person name="Hildebrand F."/>
            <person name="Pallen M.J."/>
        </authorList>
    </citation>
    <scope>NUCLEOTIDE SEQUENCE</scope>
    <source>
        <strain evidence="7">ChiHjej12B11-7776</strain>
    </source>
</reference>
<reference evidence="7" key="1">
    <citation type="submission" date="2020-10" db="EMBL/GenBank/DDBJ databases">
        <authorList>
            <person name="Gilroy R."/>
        </authorList>
    </citation>
    <scope>NUCLEOTIDE SEQUENCE</scope>
    <source>
        <strain evidence="7">ChiHjej12B11-7776</strain>
    </source>
</reference>
<evidence type="ECO:0000256" key="1">
    <source>
        <dbReference type="ARBA" id="ARBA00023015"/>
    </source>
</evidence>
<dbReference type="Pfam" id="PF08281">
    <property type="entry name" value="Sigma70_r4_2"/>
    <property type="match status" value="1"/>
</dbReference>
<feature type="domain" description="RNA polymerase sigma-70 region 2" evidence="5">
    <location>
        <begin position="23"/>
        <end position="84"/>
    </location>
</feature>
<dbReference type="GO" id="GO:0016987">
    <property type="term" value="F:sigma factor activity"/>
    <property type="evidence" value="ECO:0007669"/>
    <property type="project" value="UniProtKB-KW"/>
</dbReference>
<gene>
    <name evidence="7" type="ORF">IAC72_01430</name>
</gene>
<dbReference type="InterPro" id="IPR013249">
    <property type="entry name" value="RNA_pol_sigma70_r4_t2"/>
</dbReference>
<keyword evidence="1" id="KW-0805">Transcription regulation</keyword>
<evidence type="ECO:0000256" key="2">
    <source>
        <dbReference type="ARBA" id="ARBA00023082"/>
    </source>
</evidence>
<dbReference type="PIRSF" id="PIRSF002939">
    <property type="entry name" value="RNA_polymerase_sigma-H_factor"/>
    <property type="match status" value="1"/>
</dbReference>
<evidence type="ECO:0000256" key="3">
    <source>
        <dbReference type="ARBA" id="ARBA00023125"/>
    </source>
</evidence>
<dbReference type="NCBIfam" id="TIGR02937">
    <property type="entry name" value="sigma70-ECF"/>
    <property type="match status" value="1"/>
</dbReference>
<keyword evidence="2" id="KW-0731">Sigma factor</keyword>